<feature type="domain" description="Vps52 coiled-coil" evidence="8">
    <location>
        <begin position="166"/>
        <end position="332"/>
    </location>
</feature>
<accession>A0A225B0P2</accession>
<evidence type="ECO:0000259" key="7">
    <source>
        <dbReference type="Pfam" id="PF01266"/>
    </source>
</evidence>
<evidence type="ECO:0000256" key="2">
    <source>
        <dbReference type="ARBA" id="ARBA00008180"/>
    </source>
</evidence>
<dbReference type="EMBL" id="LFMY01000007">
    <property type="protein sequence ID" value="OKL59357.1"/>
    <property type="molecule type" value="Genomic_DNA"/>
</dbReference>
<evidence type="ECO:0000259" key="9">
    <source>
        <dbReference type="Pfam" id="PF20655"/>
    </source>
</evidence>
<dbReference type="InterPro" id="IPR048319">
    <property type="entry name" value="Vps52_CC"/>
</dbReference>
<dbReference type="RefSeq" id="XP_020119478.1">
    <property type="nucleotide sequence ID" value="XM_020267716.1"/>
</dbReference>
<evidence type="ECO:0000256" key="6">
    <source>
        <dbReference type="SAM" id="MobiDB-lite"/>
    </source>
</evidence>
<comment type="similarity">
    <text evidence="2">Belongs to the VPS52 family.</text>
</comment>
<dbReference type="Pfam" id="PF04129">
    <property type="entry name" value="Vps52_CC"/>
    <property type="match status" value="1"/>
</dbReference>
<keyword evidence="11" id="KW-1185">Reference proteome</keyword>
<dbReference type="GO" id="GO:0000938">
    <property type="term" value="C:GARP complex"/>
    <property type="evidence" value="ECO:0007669"/>
    <property type="project" value="TreeGrafter"/>
</dbReference>
<dbReference type="GO" id="GO:0019905">
    <property type="term" value="F:syntaxin binding"/>
    <property type="evidence" value="ECO:0007669"/>
    <property type="project" value="TreeGrafter"/>
</dbReference>
<dbReference type="GeneID" id="31005154"/>
<dbReference type="Pfam" id="PF20655">
    <property type="entry name" value="Vps52_C"/>
    <property type="match status" value="1"/>
</dbReference>
<dbReference type="GO" id="GO:0015031">
    <property type="term" value="P:protein transport"/>
    <property type="evidence" value="ECO:0007669"/>
    <property type="project" value="UniProtKB-KW"/>
</dbReference>
<dbReference type="Gene3D" id="3.50.50.60">
    <property type="entry name" value="FAD/NAD(P)-binding domain"/>
    <property type="match status" value="1"/>
</dbReference>
<feature type="compositionally biased region" description="Low complexity" evidence="6">
    <location>
        <begin position="20"/>
        <end position="60"/>
    </location>
</feature>
<protein>
    <submittedName>
        <fullName evidence="10">Uncharacterized protein</fullName>
    </submittedName>
</protein>
<keyword evidence="3" id="KW-0813">Transport</keyword>
<dbReference type="Proteomes" id="UP000214365">
    <property type="component" value="Unassembled WGS sequence"/>
</dbReference>
<reference evidence="10 11" key="1">
    <citation type="submission" date="2015-06" db="EMBL/GenBank/DDBJ databases">
        <title>Talaromyces atroroseus IBT 11181 draft genome.</title>
        <authorList>
            <person name="Rasmussen K.B."/>
            <person name="Rasmussen S."/>
            <person name="Petersen B."/>
            <person name="Sicheritz-Ponten T."/>
            <person name="Mortensen U.H."/>
            <person name="Thrane U."/>
        </authorList>
    </citation>
    <scope>NUCLEOTIDE SEQUENCE [LARGE SCALE GENOMIC DNA]</scope>
    <source>
        <strain evidence="10 11">IBT 11181</strain>
    </source>
</reference>
<evidence type="ECO:0000259" key="8">
    <source>
        <dbReference type="Pfam" id="PF04129"/>
    </source>
</evidence>
<dbReference type="Gene3D" id="3.30.9.10">
    <property type="entry name" value="D-Amino Acid Oxidase, subunit A, domain 2"/>
    <property type="match status" value="1"/>
</dbReference>
<feature type="domain" description="FAD dependent oxidoreductase" evidence="7">
    <location>
        <begin position="701"/>
        <end position="1076"/>
    </location>
</feature>
<evidence type="ECO:0000256" key="1">
    <source>
        <dbReference type="ARBA" id="ARBA00004601"/>
    </source>
</evidence>
<dbReference type="GO" id="GO:0032456">
    <property type="term" value="P:endocytic recycling"/>
    <property type="evidence" value="ECO:0007669"/>
    <property type="project" value="TreeGrafter"/>
</dbReference>
<feature type="domain" description="Vps52 C-terminal" evidence="9">
    <location>
        <begin position="349"/>
        <end position="665"/>
    </location>
</feature>
<evidence type="ECO:0000256" key="5">
    <source>
        <dbReference type="ARBA" id="ARBA00023034"/>
    </source>
</evidence>
<dbReference type="Pfam" id="PF01266">
    <property type="entry name" value="DAO"/>
    <property type="match status" value="1"/>
</dbReference>
<keyword evidence="4" id="KW-0653">Protein transport</keyword>
<dbReference type="PANTHER" id="PTHR14190:SF7">
    <property type="entry name" value="VACUOLAR PROTEIN SORTING-ASSOCIATED PROTEIN 52 HOMOLOG"/>
    <property type="match status" value="1"/>
</dbReference>
<evidence type="ECO:0000313" key="10">
    <source>
        <dbReference type="EMBL" id="OKL59357.1"/>
    </source>
</evidence>
<dbReference type="STRING" id="1441469.A0A225B0P2"/>
<evidence type="ECO:0000256" key="4">
    <source>
        <dbReference type="ARBA" id="ARBA00022927"/>
    </source>
</evidence>
<proteinExistence type="inferred from homology"/>
<dbReference type="GO" id="GO:0005829">
    <property type="term" value="C:cytosol"/>
    <property type="evidence" value="ECO:0007669"/>
    <property type="project" value="GOC"/>
</dbReference>
<evidence type="ECO:0000256" key="3">
    <source>
        <dbReference type="ARBA" id="ARBA00022448"/>
    </source>
</evidence>
<comment type="subcellular location">
    <subcellularLocation>
        <location evidence="1">Golgi apparatus</location>
        <location evidence="1">trans-Golgi network</location>
    </subcellularLocation>
</comment>
<dbReference type="InterPro" id="IPR048361">
    <property type="entry name" value="Vps52_C"/>
</dbReference>
<dbReference type="InterPro" id="IPR007258">
    <property type="entry name" value="Vps52"/>
</dbReference>
<name>A0A225B0P2_TALAT</name>
<dbReference type="SUPFAM" id="SSF51905">
    <property type="entry name" value="FAD/NAD(P)-binding domain"/>
    <property type="match status" value="1"/>
</dbReference>
<dbReference type="GO" id="GO:0006896">
    <property type="term" value="P:Golgi to vacuole transport"/>
    <property type="evidence" value="ECO:0007669"/>
    <property type="project" value="TreeGrafter"/>
</dbReference>
<comment type="caution">
    <text evidence="10">The sequence shown here is derived from an EMBL/GenBank/DDBJ whole genome shotgun (WGS) entry which is preliminary data.</text>
</comment>
<keyword evidence="5" id="KW-0333">Golgi apparatus</keyword>
<evidence type="ECO:0000313" key="11">
    <source>
        <dbReference type="Proteomes" id="UP000214365"/>
    </source>
</evidence>
<organism evidence="10 11">
    <name type="scientific">Talaromyces atroroseus</name>
    <dbReference type="NCBI Taxonomy" id="1441469"/>
    <lineage>
        <taxon>Eukaryota</taxon>
        <taxon>Fungi</taxon>
        <taxon>Dikarya</taxon>
        <taxon>Ascomycota</taxon>
        <taxon>Pezizomycotina</taxon>
        <taxon>Eurotiomycetes</taxon>
        <taxon>Eurotiomycetidae</taxon>
        <taxon>Eurotiales</taxon>
        <taxon>Trichocomaceae</taxon>
        <taxon>Talaromyces</taxon>
        <taxon>Talaromyces sect. Trachyspermi</taxon>
    </lineage>
</organism>
<dbReference type="GO" id="GO:0042147">
    <property type="term" value="P:retrograde transport, endosome to Golgi"/>
    <property type="evidence" value="ECO:0007669"/>
    <property type="project" value="TreeGrafter"/>
</dbReference>
<dbReference type="OrthoDB" id="19482at2759"/>
<gene>
    <name evidence="10" type="ORF">UA08_05398</name>
</gene>
<dbReference type="AlphaFoldDB" id="A0A225B0P2"/>
<dbReference type="PANTHER" id="PTHR14190">
    <property type="entry name" value="SUPPRESSOR OF ACTIN MUTATIONS 2/VACUOLAR PROTEIN SORTING 52"/>
    <property type="match status" value="1"/>
</dbReference>
<dbReference type="InterPro" id="IPR006076">
    <property type="entry name" value="FAD-dep_OxRdtase"/>
</dbReference>
<dbReference type="InterPro" id="IPR036188">
    <property type="entry name" value="FAD/NAD-bd_sf"/>
</dbReference>
<sequence length="1080" mass="118532">MWLDRLSGHSTPSGTPPPSGHRYPSPSRRLSRTSSSQGFRSSLHPRSSSTSLLLSPNDSSASLPATARNASNGSPQKSVFLRTPPAEVTSPLEVLNSIIGKKPSDQLDEASTGKPAQLVEDIDFGDLSLEGFVNRGKQSGGLLSSEDGVGTIEQSDRENLVAGDQDKFQELHNAIADCDDVLKSVESYLADFQTELGIVSAEIETLQTRSVQLNAKLENRRNVERLLGPAVEDISISPNAIRTIIDGHIDENWVRALNEIEARSISIEKSAGSSRKAVDDVKPLLVDLKHKATVRIRDYLVSQIKAIRAPNMNAQYIQQHYLVKYKDIYAFLTRAHPTLSEEIAQAYVNTTRWYYLSNFTRYSQALEKLKIHAPDSNHVLGGDPSVQRGVSAGPGGRGISYDPFTLGRRIDVLKTGNHMAISSYIAEEDKSIHGFEVPFRHFNLALVDNVSAEYSFLTEMFSVKSYQQISRKASEIFEPVFALGQNVTKSLIENTTDCLGVLLCVRLNQRAAFELQRRKVPVAESYINGVNMQLWPRFQKIMDLHCESLKRLALGAARSSVSALSLTTDDAKQSSAPHFLTQRFGQLLHGILSLSNEAGDDEPVSISLGRLTGEFDALLAKLSRGSGDAKRRERFLYNNYSLILTIISDTDGKLATEQKEVLDFTSAQCRLYTRGSSSSHKNYAISISLRVLATHSRIEKIIGGGVVGLAVARQLAAREGTSTILLERHDSAGTETSSRNSEVIHAGIYYPADSLKTRLCIAGKNKLYDYCAKKGVPHRVTKKWIVAQNEVEWDACLKLHEHAKNIGVPTRFVGKEEAQRLEPDVRAEAGIVESPTTGILDAHSFMACLQGDLEDRGCDIAFQTAVTRIEPIDRGKGGYRIFATSAAPSSSPERSNIEEASITAETIINSAGLYACQISNMILPPERHRTPFYAKGTYFSYSASHPKPSTLIYPAPVPGHGGLGTHLTLDMGNRIRFGPDVEWVKNATDYKPSPARLAQALPEIQKYLPNINIDAIELDYCGIRPKLGHGSANTGGKGFQDFVIQKEDGYKGFVNLLGIESPGLTSSLAIADMVEELLHR</sequence>
<feature type="compositionally biased region" description="Polar residues" evidence="6">
    <location>
        <begin position="68"/>
        <end position="77"/>
    </location>
</feature>
<feature type="region of interest" description="Disordered" evidence="6">
    <location>
        <begin position="1"/>
        <end position="85"/>
    </location>
</feature>